<dbReference type="EMBL" id="MBTG01000007">
    <property type="protein sequence ID" value="OPH59384.1"/>
    <property type="molecule type" value="Genomic_DNA"/>
</dbReference>
<dbReference type="SUPFAM" id="SSF55383">
    <property type="entry name" value="Copper amine oxidase, domain N"/>
    <property type="match status" value="1"/>
</dbReference>
<accession>A0A1V4HP29</accession>
<organism evidence="3 4">
    <name type="scientific">Paenibacillus ferrarius</name>
    <dbReference type="NCBI Taxonomy" id="1469647"/>
    <lineage>
        <taxon>Bacteria</taxon>
        <taxon>Bacillati</taxon>
        <taxon>Bacillota</taxon>
        <taxon>Bacilli</taxon>
        <taxon>Bacillales</taxon>
        <taxon>Paenibacillaceae</taxon>
        <taxon>Paenibacillus</taxon>
    </lineage>
</organism>
<evidence type="ECO:0000256" key="1">
    <source>
        <dbReference type="SAM" id="SignalP"/>
    </source>
</evidence>
<proteinExistence type="predicted"/>
<dbReference type="STRING" id="1469647.BC351_20975"/>
<keyword evidence="4" id="KW-1185">Reference proteome</keyword>
<dbReference type="PROSITE" id="PS51257">
    <property type="entry name" value="PROKAR_LIPOPROTEIN"/>
    <property type="match status" value="1"/>
</dbReference>
<evidence type="ECO:0000313" key="4">
    <source>
        <dbReference type="Proteomes" id="UP000190626"/>
    </source>
</evidence>
<dbReference type="Gene3D" id="3.30.457.10">
    <property type="entry name" value="Copper amine oxidase-like, N-terminal domain"/>
    <property type="match status" value="1"/>
</dbReference>
<sequence length="516" mass="55446">MHKKKWTWWVSSLLALMLITLTGCQTVQGLDIAGVIKNDWSVKSSESKGSLQVELLPGDISKLSADEQKVLSALQNVKIDLTNVKTQNAAHLSADGTITYSKGAIPFNLLAEGTKLLLRIEGAKKPVVFDLLGGSNLSFLELLPKALQEPLGNKITEIKPAIIGLILANTANPSNVSVESVTDKVNGEALSLQKAHIQLTGTELTSLLKKLFSNILADEAGLKELINQLYDVLSPVIQEQINNGSSDFTLKVLSNKQLAVGLVYPRVREYLEKISASVDGMLAGDDSLEQGHPPIQALFNNKSALQVDIYADADKQVRKQALSMSLPLPNTSGVSGLKFSYVSETWHINKPVTAASIDISGGALQVGTDASAIYSFLNNLDKQSLIYTLLKNDLKVTKKQVSLNTTGPATDAPQPYINSDGFTMVPVRFVSEKLGADVGWSGELQQVTIKDLLSGATIILKLDSTNASVNGTSAKLDSPATLHNGSTFVPIRFIAEQLGGVVSFNDDTRVVTIKRD</sequence>
<dbReference type="InterPro" id="IPR012854">
    <property type="entry name" value="Cu_amine_oxidase-like_N"/>
</dbReference>
<feature type="chain" id="PRO_5038969770" description="Copper amine oxidase-like N-terminal domain-containing protein" evidence="1">
    <location>
        <begin position="26"/>
        <end position="516"/>
    </location>
</feature>
<feature type="domain" description="Copper amine oxidase-like N-terminal" evidence="2">
    <location>
        <begin position="413"/>
        <end position="513"/>
    </location>
</feature>
<evidence type="ECO:0000313" key="3">
    <source>
        <dbReference type="EMBL" id="OPH59384.1"/>
    </source>
</evidence>
<dbReference type="RefSeq" id="WP_079410990.1">
    <property type="nucleotide sequence ID" value="NZ_MBTG01000007.1"/>
</dbReference>
<protein>
    <recommendedName>
        <fullName evidence="2">Copper amine oxidase-like N-terminal domain-containing protein</fullName>
    </recommendedName>
</protein>
<evidence type="ECO:0000259" key="2">
    <source>
        <dbReference type="Pfam" id="PF07833"/>
    </source>
</evidence>
<keyword evidence="1" id="KW-0732">Signal</keyword>
<comment type="caution">
    <text evidence="3">The sequence shown here is derived from an EMBL/GenBank/DDBJ whole genome shotgun (WGS) entry which is preliminary data.</text>
</comment>
<dbReference type="Pfam" id="PF07833">
    <property type="entry name" value="Cu_amine_oxidN1"/>
    <property type="match status" value="1"/>
</dbReference>
<reference evidence="4" key="1">
    <citation type="submission" date="2016-07" db="EMBL/GenBank/DDBJ databases">
        <authorList>
            <person name="Florea S."/>
            <person name="Webb J.S."/>
            <person name="Jaromczyk J."/>
            <person name="Schardl C.L."/>
        </authorList>
    </citation>
    <scope>NUCLEOTIDE SEQUENCE [LARGE SCALE GENOMIC DNA]</scope>
    <source>
        <strain evidence="4">CY1</strain>
    </source>
</reference>
<gene>
    <name evidence="3" type="ORF">BC351_20975</name>
</gene>
<feature type="signal peptide" evidence="1">
    <location>
        <begin position="1"/>
        <end position="25"/>
    </location>
</feature>
<name>A0A1V4HP29_9BACL</name>
<dbReference type="AlphaFoldDB" id="A0A1V4HP29"/>
<dbReference type="Proteomes" id="UP000190626">
    <property type="component" value="Unassembled WGS sequence"/>
</dbReference>
<dbReference type="OrthoDB" id="2811497at2"/>
<dbReference type="InterPro" id="IPR036582">
    <property type="entry name" value="Mao_N_sf"/>
</dbReference>